<organism evidence="1 2">
    <name type="scientific">Candidatus Schekmanbacteria bacterium RBG_16_38_10</name>
    <dbReference type="NCBI Taxonomy" id="1817879"/>
    <lineage>
        <taxon>Bacteria</taxon>
        <taxon>Candidatus Schekmaniibacteriota</taxon>
    </lineage>
</organism>
<gene>
    <name evidence="1" type="ORF">A2W05_02385</name>
</gene>
<dbReference type="EMBL" id="MGDE01000003">
    <property type="protein sequence ID" value="OGL47838.1"/>
    <property type="molecule type" value="Genomic_DNA"/>
</dbReference>
<evidence type="ECO:0008006" key="3">
    <source>
        <dbReference type="Google" id="ProtNLM"/>
    </source>
</evidence>
<name>A0A1F7S3I3_9BACT</name>
<proteinExistence type="predicted"/>
<dbReference type="Proteomes" id="UP000178797">
    <property type="component" value="Unassembled WGS sequence"/>
</dbReference>
<dbReference type="AlphaFoldDB" id="A0A1F7S3I3"/>
<sequence>MSSELNAYAKATGRNKSDIVKESISLYFWDMKFKEIRKKLSSKAKKAGIVTEEEVFRAVS</sequence>
<accession>A0A1F7S3I3</accession>
<protein>
    <recommendedName>
        <fullName evidence="3">CopG family transcriptional regulator</fullName>
    </recommendedName>
</protein>
<evidence type="ECO:0000313" key="1">
    <source>
        <dbReference type="EMBL" id="OGL47838.1"/>
    </source>
</evidence>
<evidence type="ECO:0000313" key="2">
    <source>
        <dbReference type="Proteomes" id="UP000178797"/>
    </source>
</evidence>
<comment type="caution">
    <text evidence="1">The sequence shown here is derived from an EMBL/GenBank/DDBJ whole genome shotgun (WGS) entry which is preliminary data.</text>
</comment>
<reference evidence="1 2" key="1">
    <citation type="journal article" date="2016" name="Nat. Commun.">
        <title>Thousands of microbial genomes shed light on interconnected biogeochemical processes in an aquifer system.</title>
        <authorList>
            <person name="Anantharaman K."/>
            <person name="Brown C.T."/>
            <person name="Hug L.A."/>
            <person name="Sharon I."/>
            <person name="Castelle C.J."/>
            <person name="Probst A.J."/>
            <person name="Thomas B.C."/>
            <person name="Singh A."/>
            <person name="Wilkins M.J."/>
            <person name="Karaoz U."/>
            <person name="Brodie E.L."/>
            <person name="Williams K.H."/>
            <person name="Hubbard S.S."/>
            <person name="Banfield J.F."/>
        </authorList>
    </citation>
    <scope>NUCLEOTIDE SEQUENCE [LARGE SCALE GENOMIC DNA]</scope>
</reference>